<dbReference type="SUPFAM" id="SSF56935">
    <property type="entry name" value="Porins"/>
    <property type="match status" value="1"/>
</dbReference>
<organism evidence="1 2">
    <name type="scientific">Flavobacterium psychrotolerans</name>
    <dbReference type="NCBI Taxonomy" id="2169410"/>
    <lineage>
        <taxon>Bacteria</taxon>
        <taxon>Pseudomonadati</taxon>
        <taxon>Bacteroidota</taxon>
        <taxon>Flavobacteriia</taxon>
        <taxon>Flavobacteriales</taxon>
        <taxon>Flavobacteriaceae</taxon>
        <taxon>Flavobacterium</taxon>
    </lineage>
</organism>
<gene>
    <name evidence="1" type="ORF">DB895_03875</name>
</gene>
<dbReference type="Proteomes" id="UP000245449">
    <property type="component" value="Unassembled WGS sequence"/>
</dbReference>
<name>A0A2U1JNU8_9FLAO</name>
<dbReference type="EMBL" id="QCZI01000003">
    <property type="protein sequence ID" value="PWA06563.1"/>
    <property type="molecule type" value="Genomic_DNA"/>
</dbReference>
<dbReference type="SUPFAM" id="SSF49464">
    <property type="entry name" value="Carboxypeptidase regulatory domain-like"/>
    <property type="match status" value="1"/>
</dbReference>
<keyword evidence="2" id="KW-1185">Reference proteome</keyword>
<proteinExistence type="predicted"/>
<sequence length="875" mass="100585">MSQFIVSQTIVGKIQNTLGNPLPFANVMIKDAKTPTLIIEYVITKKTGDYKLVLKNTYPKIIIQVTVNGYFPETYSIENPKKEGSYTHDFVLQDDAVNQLKEVVIKNEKKPFVITKDTIKYNVSAYMDGSERRIEDVIKKLPGVEINDKSGEITYKGKSIETVTLEGDNLFGSNYSIGTKNINVDMVEQVQAIQNYSDNPLLKGIENGDKVSLNLKLKKGKVDFSGSIDVANGIKQDGKGAYDESASIMETTKNFKSFGMISYNNIGKNDTPFDYFSFNENIEQIKENDITAKKYIPEIAFSCALDESRANINNTLFSNYNTIFKIGKRISIKSNLYYVNDKISTNQLSESNNTINNESFITSDSYFIEKKPTQYRGNVDIKANTSKKSLLEYKFKISQENIVTLSNVVQNNNSNYETNLKSENFYLKQALLFTQKFSDKKALQISVNHSTNYIPQNFRIAPSIYYSPNYTKDNQYSNSKKNYLGFESVLLGRANTAKYTFTVGGFLVENPFNSGLRSSNDTSEIPVADFQNDLVYKKSSLYTLGSYNFIYKKLKISPSYSLKYLNQNLENSLENTTKNNNHIIFEPNITVKYGINEVSNITGKIGYNEKSIAEEHLFSNSILVSNRISESNIQNLAIQKALTFATYYTVNDLYKQFQLNLGVNFSQNRGDFFSNINVKENNTQIEYFYLPENYKNLNLNFLIEKYIPVFESTIRLKSNYNYSDYKNIINNSDLRNNTNQYVNSEVFIRTVFDIKINFENVVQYCYNKSQSEENKFINSSLNDTFKIIIKPNKKWFVSFSSDYYLPNTKLKTNYLFLDGSIRFTPKAKFFDFSFVVKNLLNNNNFTQIQTNDYSKTLFQTNLIPRYFILNATYNY</sequence>
<dbReference type="Gene3D" id="2.60.40.1120">
    <property type="entry name" value="Carboxypeptidase-like, regulatory domain"/>
    <property type="match status" value="1"/>
</dbReference>
<accession>A0A2U1JNU8</accession>
<evidence type="ECO:0000313" key="1">
    <source>
        <dbReference type="EMBL" id="PWA06563.1"/>
    </source>
</evidence>
<comment type="caution">
    <text evidence="1">The sequence shown here is derived from an EMBL/GenBank/DDBJ whole genome shotgun (WGS) entry which is preliminary data.</text>
</comment>
<dbReference type="InterPro" id="IPR008969">
    <property type="entry name" value="CarboxyPept-like_regulatory"/>
</dbReference>
<dbReference type="AlphaFoldDB" id="A0A2U1JNU8"/>
<reference evidence="1 2" key="1">
    <citation type="submission" date="2018-04" db="EMBL/GenBank/DDBJ databases">
        <title>Flavobacterium sp. nov., isolated from glacier ice.</title>
        <authorList>
            <person name="Liu Q."/>
            <person name="Xin Y.-H."/>
        </authorList>
    </citation>
    <scope>NUCLEOTIDE SEQUENCE [LARGE SCALE GENOMIC DNA]</scope>
    <source>
        <strain evidence="1 2">RB1R5</strain>
    </source>
</reference>
<protein>
    <recommendedName>
        <fullName evidence="3">TonB-dependent receptor</fullName>
    </recommendedName>
</protein>
<evidence type="ECO:0000313" key="2">
    <source>
        <dbReference type="Proteomes" id="UP000245449"/>
    </source>
</evidence>
<evidence type="ECO:0008006" key="3">
    <source>
        <dbReference type="Google" id="ProtNLM"/>
    </source>
</evidence>